<reference evidence="1 2" key="1">
    <citation type="journal article" date="2020" name="Cell">
        <title>Large-Scale Comparative Analyses of Tick Genomes Elucidate Their Genetic Diversity and Vector Capacities.</title>
        <authorList>
            <consortium name="Tick Genome and Microbiome Consortium (TIGMIC)"/>
            <person name="Jia N."/>
            <person name="Wang J."/>
            <person name="Shi W."/>
            <person name="Du L."/>
            <person name="Sun Y."/>
            <person name="Zhan W."/>
            <person name="Jiang J.F."/>
            <person name="Wang Q."/>
            <person name="Zhang B."/>
            <person name="Ji P."/>
            <person name="Bell-Sakyi L."/>
            <person name="Cui X.M."/>
            <person name="Yuan T.T."/>
            <person name="Jiang B.G."/>
            <person name="Yang W.F."/>
            <person name="Lam T.T."/>
            <person name="Chang Q.C."/>
            <person name="Ding S.J."/>
            <person name="Wang X.J."/>
            <person name="Zhu J.G."/>
            <person name="Ruan X.D."/>
            <person name="Zhao L."/>
            <person name="Wei J.T."/>
            <person name="Ye R.Z."/>
            <person name="Que T.C."/>
            <person name="Du C.H."/>
            <person name="Zhou Y.H."/>
            <person name="Cheng J.X."/>
            <person name="Dai P.F."/>
            <person name="Guo W.B."/>
            <person name="Han X.H."/>
            <person name="Huang E.J."/>
            <person name="Li L.F."/>
            <person name="Wei W."/>
            <person name="Gao Y.C."/>
            <person name="Liu J.Z."/>
            <person name="Shao H.Z."/>
            <person name="Wang X."/>
            <person name="Wang C.C."/>
            <person name="Yang T.C."/>
            <person name="Huo Q.B."/>
            <person name="Li W."/>
            <person name="Chen H.Y."/>
            <person name="Chen S.E."/>
            <person name="Zhou L.G."/>
            <person name="Ni X.B."/>
            <person name="Tian J.H."/>
            <person name="Sheng Y."/>
            <person name="Liu T."/>
            <person name="Pan Y.S."/>
            <person name="Xia L.Y."/>
            <person name="Li J."/>
            <person name="Zhao F."/>
            <person name="Cao W.C."/>
        </authorList>
    </citation>
    <scope>NUCLEOTIDE SEQUENCE [LARGE SCALE GENOMIC DNA]</scope>
    <source>
        <strain evidence="1">Iper-2018</strain>
    </source>
</reference>
<proteinExistence type="predicted"/>
<dbReference type="EMBL" id="JABSTQ010009073">
    <property type="protein sequence ID" value="KAG0433236.1"/>
    <property type="molecule type" value="Genomic_DNA"/>
</dbReference>
<organism evidence="1 2">
    <name type="scientific">Ixodes persulcatus</name>
    <name type="common">Taiga tick</name>
    <dbReference type="NCBI Taxonomy" id="34615"/>
    <lineage>
        <taxon>Eukaryota</taxon>
        <taxon>Metazoa</taxon>
        <taxon>Ecdysozoa</taxon>
        <taxon>Arthropoda</taxon>
        <taxon>Chelicerata</taxon>
        <taxon>Arachnida</taxon>
        <taxon>Acari</taxon>
        <taxon>Parasitiformes</taxon>
        <taxon>Ixodida</taxon>
        <taxon>Ixodoidea</taxon>
        <taxon>Ixodidae</taxon>
        <taxon>Ixodinae</taxon>
        <taxon>Ixodes</taxon>
    </lineage>
</organism>
<protein>
    <submittedName>
        <fullName evidence="1">Uncharacterized protein</fullName>
    </submittedName>
</protein>
<gene>
    <name evidence="1" type="ORF">HPB47_020087</name>
</gene>
<evidence type="ECO:0000313" key="2">
    <source>
        <dbReference type="Proteomes" id="UP000805193"/>
    </source>
</evidence>
<comment type="caution">
    <text evidence="1">The sequence shown here is derived from an EMBL/GenBank/DDBJ whole genome shotgun (WGS) entry which is preliminary data.</text>
</comment>
<name>A0AC60QIX3_IXOPE</name>
<dbReference type="Proteomes" id="UP000805193">
    <property type="component" value="Unassembled WGS sequence"/>
</dbReference>
<evidence type="ECO:0000313" key="1">
    <source>
        <dbReference type="EMBL" id="KAG0433236.1"/>
    </source>
</evidence>
<sequence length="283" mass="30577">MSVGTELQTNLTNTCSLRSPVQTLPIAGVARRSASRAFVLRRQPTGKRSSLSPVLPDSAVPERPRGRIAPSAYLINMTGPGPPARIGKKKGTIVQILAQDAQSKISRNPLVRSLVARTGWPAPGGVQPIASGGPPPVCVLRGLTSDVIPQRTRIQSWAVHKSGPWNSAVCLCRPPTVPRDGDSATLAIGMHRARLRLVGDARLTSAASMVGWTKGGGGSLMAVCLQRRRSVVQEGHFGEKTGSERAEEFLIDFGRSFAFRETGRRKIEEFLRVFPRVPRGRRL</sequence>
<keyword evidence="2" id="KW-1185">Reference proteome</keyword>
<accession>A0AC60QIX3</accession>